<dbReference type="EMBL" id="NIRI02000056">
    <property type="protein sequence ID" value="KAG5444701.1"/>
    <property type="molecule type" value="Genomic_DNA"/>
</dbReference>
<comment type="caution">
    <text evidence="1">The sequence shown here is derived from an EMBL/GenBank/DDBJ whole genome shotgun (WGS) entry which is preliminary data.</text>
</comment>
<proteinExistence type="predicted"/>
<reference evidence="1 2" key="2">
    <citation type="journal article" date="2021" name="Genomics">
        <title>High-quality reference genome for Clonorchis sinensis.</title>
        <authorList>
            <person name="Young N.D."/>
            <person name="Stroehlein A.J."/>
            <person name="Kinkar L."/>
            <person name="Wang T."/>
            <person name="Sohn W.M."/>
            <person name="Chang B.C.H."/>
            <person name="Kaur P."/>
            <person name="Weisz D."/>
            <person name="Dudchenko O."/>
            <person name="Aiden E.L."/>
            <person name="Korhonen P.K."/>
            <person name="Gasser R.B."/>
        </authorList>
    </citation>
    <scope>NUCLEOTIDE SEQUENCE [LARGE SCALE GENOMIC DNA]</scope>
    <source>
        <strain evidence="1">Cs-k2</strain>
    </source>
</reference>
<evidence type="ECO:0000313" key="1">
    <source>
        <dbReference type="EMBL" id="KAG5444701.1"/>
    </source>
</evidence>
<protein>
    <submittedName>
        <fullName evidence="1">Uncharacterized protein</fullName>
    </submittedName>
</protein>
<dbReference type="AlphaFoldDB" id="A0A3R7CKV6"/>
<reference evidence="1 2" key="1">
    <citation type="journal article" date="2018" name="Biotechnol. Adv.">
        <title>Improved genomic resources and new bioinformatic workflow for the carcinogenic parasite Clonorchis sinensis: Biotechnological implications.</title>
        <authorList>
            <person name="Wang D."/>
            <person name="Korhonen P.K."/>
            <person name="Gasser R.B."/>
            <person name="Young N.D."/>
        </authorList>
    </citation>
    <scope>NUCLEOTIDE SEQUENCE [LARGE SCALE GENOMIC DNA]</scope>
    <source>
        <strain evidence="1">Cs-k2</strain>
    </source>
</reference>
<evidence type="ECO:0000313" key="2">
    <source>
        <dbReference type="Proteomes" id="UP000286415"/>
    </source>
</evidence>
<accession>A0A3R7CKV6</accession>
<dbReference type="OrthoDB" id="6267618at2759"/>
<name>A0A3R7CKV6_CLOSI</name>
<organism evidence="1 2">
    <name type="scientific">Clonorchis sinensis</name>
    <name type="common">Chinese liver fluke</name>
    <dbReference type="NCBI Taxonomy" id="79923"/>
    <lineage>
        <taxon>Eukaryota</taxon>
        <taxon>Metazoa</taxon>
        <taxon>Spiralia</taxon>
        <taxon>Lophotrochozoa</taxon>
        <taxon>Platyhelminthes</taxon>
        <taxon>Trematoda</taxon>
        <taxon>Digenea</taxon>
        <taxon>Opisthorchiida</taxon>
        <taxon>Opisthorchiata</taxon>
        <taxon>Opisthorchiidae</taxon>
        <taxon>Clonorchis</taxon>
    </lineage>
</organism>
<gene>
    <name evidence="1" type="ORF">CSKR_107753</name>
</gene>
<sequence length="171" mass="18367">MSRRKLRKTLRTVTTAWNYGSSSTATYKGTGSQLRHFVKMGEQMSLKIAYVIALIVAGVLGIVALGLNDNFGKSSVSRVRCSDAFTVIAVILLLASAILFLVVMFLKTDAARIILIVTFVAAAVGLVSYIIACSCLFQAAPGYPAWLLSALWVSIAAVAISITFIFNNPLE</sequence>
<keyword evidence="2" id="KW-1185">Reference proteome</keyword>
<dbReference type="Proteomes" id="UP000286415">
    <property type="component" value="Unassembled WGS sequence"/>
</dbReference>
<dbReference type="InParanoid" id="A0A3R7CKV6"/>